<sequence>MPASFSKANSKKQESDMVILKSPTELKDLSRHKISRSNASLNGSFEIQGMP</sequence>
<feature type="region of interest" description="Disordered" evidence="1">
    <location>
        <begin position="1"/>
        <end position="24"/>
    </location>
</feature>
<organism evidence="2 3">
    <name type="scientific">Ceratitis capitata</name>
    <name type="common">Mediterranean fruit fly</name>
    <name type="synonym">Tephritis capitata</name>
    <dbReference type="NCBI Taxonomy" id="7213"/>
    <lineage>
        <taxon>Eukaryota</taxon>
        <taxon>Metazoa</taxon>
        <taxon>Ecdysozoa</taxon>
        <taxon>Arthropoda</taxon>
        <taxon>Hexapoda</taxon>
        <taxon>Insecta</taxon>
        <taxon>Pterygota</taxon>
        <taxon>Neoptera</taxon>
        <taxon>Endopterygota</taxon>
        <taxon>Diptera</taxon>
        <taxon>Brachycera</taxon>
        <taxon>Muscomorpha</taxon>
        <taxon>Tephritoidea</taxon>
        <taxon>Tephritidae</taxon>
        <taxon>Ceratitis</taxon>
        <taxon>Ceratitis</taxon>
    </lineage>
</organism>
<proteinExistence type="predicted"/>
<accession>A0A811V3E4</accession>
<dbReference type="Proteomes" id="UP000606786">
    <property type="component" value="Unassembled WGS sequence"/>
</dbReference>
<evidence type="ECO:0000313" key="3">
    <source>
        <dbReference type="Proteomes" id="UP000606786"/>
    </source>
</evidence>
<evidence type="ECO:0000256" key="1">
    <source>
        <dbReference type="SAM" id="MobiDB-lite"/>
    </source>
</evidence>
<dbReference type="AlphaFoldDB" id="A0A811V3E4"/>
<gene>
    <name evidence="2" type="ORF">CCAP1982_LOCUS13920</name>
</gene>
<reference evidence="2" key="1">
    <citation type="submission" date="2020-11" db="EMBL/GenBank/DDBJ databases">
        <authorList>
            <person name="Whitehead M."/>
        </authorList>
    </citation>
    <scope>NUCLEOTIDE SEQUENCE</scope>
    <source>
        <strain evidence="2">EGII</strain>
    </source>
</reference>
<dbReference type="EMBL" id="CAJHJT010000034">
    <property type="protein sequence ID" value="CAD7005560.1"/>
    <property type="molecule type" value="Genomic_DNA"/>
</dbReference>
<keyword evidence="3" id="KW-1185">Reference proteome</keyword>
<protein>
    <submittedName>
        <fullName evidence="2">(Mediterranean fruit fly) hypothetical protein</fullName>
    </submittedName>
</protein>
<evidence type="ECO:0000313" key="2">
    <source>
        <dbReference type="EMBL" id="CAD7005560.1"/>
    </source>
</evidence>
<name>A0A811V3E4_CERCA</name>
<comment type="caution">
    <text evidence="2">The sequence shown here is derived from an EMBL/GenBank/DDBJ whole genome shotgun (WGS) entry which is preliminary data.</text>
</comment>